<dbReference type="InterPro" id="IPR052296">
    <property type="entry name" value="TR-Histone_Methyltrans"/>
</dbReference>
<dbReference type="InterPro" id="IPR046341">
    <property type="entry name" value="SET_dom_sf"/>
</dbReference>
<evidence type="ECO:0000256" key="4">
    <source>
        <dbReference type="SAM" id="MobiDB-lite"/>
    </source>
</evidence>
<evidence type="ECO:0000256" key="3">
    <source>
        <dbReference type="PROSITE-ProRule" id="PRU00042"/>
    </source>
</evidence>
<dbReference type="SUPFAM" id="SSF57667">
    <property type="entry name" value="beta-beta-alpha zinc fingers"/>
    <property type="match status" value="1"/>
</dbReference>
<dbReference type="PROSITE" id="PS00028">
    <property type="entry name" value="ZINC_FINGER_C2H2_1"/>
    <property type="match status" value="2"/>
</dbReference>
<feature type="region of interest" description="Disordered" evidence="4">
    <location>
        <begin position="473"/>
        <end position="517"/>
    </location>
</feature>
<dbReference type="GO" id="GO:0005634">
    <property type="term" value="C:nucleus"/>
    <property type="evidence" value="ECO:0007669"/>
    <property type="project" value="UniProtKB-SubCell"/>
</dbReference>
<dbReference type="PROSITE" id="PS50157">
    <property type="entry name" value="ZINC_FINGER_C2H2_2"/>
    <property type="match status" value="2"/>
</dbReference>
<dbReference type="InterPro" id="IPR013087">
    <property type="entry name" value="Znf_C2H2_type"/>
</dbReference>
<reference evidence="6 7" key="1">
    <citation type="submission" date="2015-03" db="EMBL/GenBank/DDBJ databases">
        <title>Draft genome of the nematode, Opisthorchis viverrini.</title>
        <authorList>
            <person name="Mitreva M."/>
        </authorList>
    </citation>
    <scope>NUCLEOTIDE SEQUENCE [LARGE SCALE GENOMIC DNA]</scope>
    <source>
        <strain evidence="6">Khon Kaen</strain>
    </source>
</reference>
<organism evidence="6 7">
    <name type="scientific">Opisthorchis viverrini</name>
    <name type="common">Southeast Asian liver fluke</name>
    <dbReference type="NCBI Taxonomy" id="6198"/>
    <lineage>
        <taxon>Eukaryota</taxon>
        <taxon>Metazoa</taxon>
        <taxon>Spiralia</taxon>
        <taxon>Lophotrochozoa</taxon>
        <taxon>Platyhelminthes</taxon>
        <taxon>Trematoda</taxon>
        <taxon>Digenea</taxon>
        <taxon>Opisthorchiida</taxon>
        <taxon>Opisthorchiata</taxon>
        <taxon>Opisthorchiidae</taxon>
        <taxon>Opisthorchis</taxon>
    </lineage>
</organism>
<evidence type="ECO:0000259" key="5">
    <source>
        <dbReference type="PROSITE" id="PS50157"/>
    </source>
</evidence>
<dbReference type="GO" id="GO:0008270">
    <property type="term" value="F:zinc ion binding"/>
    <property type="evidence" value="ECO:0007669"/>
    <property type="project" value="UniProtKB-KW"/>
</dbReference>
<keyword evidence="3" id="KW-0863">Zinc-finger</keyword>
<sequence length="631" mass="71330">MLKDFVESSTTIPVVMMSFPIDHRDSFSLQFITSKKSITRSIWFAINMGMITTVNLEPGLCFGPLPTDWMIADPAYLIAQTTTDQLPELPTVIVNPLQLSDPHRLIEWVCNLRSARYPGEQNVELIRDPTTGHSFYYIIRPIDAGQEMFVWFRRADINPLAERVLKQRLAVDAWLGLDEASDMTQAACDQTPGRVSASMQCELCNAEFRFIYPYIAHFLFKCRGHKLIREIQVHLDGQTPSHPNLLPRDTVCGHQPVIKPSDGNSPSLSWKLKTHLRLPETIKDVVRVPPVDVPGLSLIQNSSSSWYPQPNLPPEHQAGPVDGESVSATNSRMKNKAYEKPPRPIPKPNSVRCFGEQKTQRRLEANKLQKQLCGQYQNSQRNRKASCYPASSYPHKDSPFASRTRNPLVEQLLQTIIHRLNQPAAGKTALPLPSTSLRLAQNWCARCFTTFRLTSDLVQHMRTCHNKEQTGMRIRAPPPERCASGQPVAEENRRESMSTVDTYNSKATQQEQPPEARSRLEVADLTRTSLVCHLCGETFRERHHLTRHMTSHTNLNLVKLGVSRLPGSRDAKLRLSVPGCGLSYLTKEDKEYKKNTIEEKFSIYSMSFSSSHGFLCTKTSPAISCFQAMNP</sequence>
<feature type="compositionally biased region" description="Polar residues" evidence="4">
    <location>
        <begin position="497"/>
        <end position="512"/>
    </location>
</feature>
<dbReference type="Gene3D" id="2.170.270.10">
    <property type="entry name" value="SET domain"/>
    <property type="match status" value="1"/>
</dbReference>
<feature type="domain" description="C2H2-type" evidence="5">
    <location>
        <begin position="530"/>
        <end position="557"/>
    </location>
</feature>
<comment type="subcellular location">
    <subcellularLocation>
        <location evidence="1">Nucleus</location>
    </subcellularLocation>
</comment>
<keyword evidence="2" id="KW-0539">Nucleus</keyword>
<dbReference type="EMBL" id="KV891555">
    <property type="protein sequence ID" value="OON23382.1"/>
    <property type="molecule type" value="Genomic_DNA"/>
</dbReference>
<keyword evidence="3" id="KW-0479">Metal-binding</keyword>
<protein>
    <submittedName>
        <fullName evidence="6">Zinc finger, C2H2 type</fullName>
    </submittedName>
</protein>
<dbReference type="Proteomes" id="UP000243686">
    <property type="component" value="Unassembled WGS sequence"/>
</dbReference>
<accession>A0A1S8X9M7</accession>
<dbReference type="GO" id="GO:0006355">
    <property type="term" value="P:regulation of DNA-templated transcription"/>
    <property type="evidence" value="ECO:0007669"/>
    <property type="project" value="TreeGrafter"/>
</dbReference>
<dbReference type="PANTHER" id="PTHR16516">
    <property type="entry name" value="AGAP007109-PA"/>
    <property type="match status" value="1"/>
</dbReference>
<feature type="domain" description="C2H2-type" evidence="5">
    <location>
        <begin position="442"/>
        <end position="470"/>
    </location>
</feature>
<keyword evidence="3" id="KW-0862">Zinc</keyword>
<dbReference type="AlphaFoldDB" id="A0A1S8X9M7"/>
<evidence type="ECO:0000256" key="1">
    <source>
        <dbReference type="ARBA" id="ARBA00004123"/>
    </source>
</evidence>
<gene>
    <name evidence="6" type="ORF">X801_00708</name>
</gene>
<evidence type="ECO:0000256" key="2">
    <source>
        <dbReference type="ARBA" id="ARBA00023242"/>
    </source>
</evidence>
<dbReference type="SMART" id="SM00355">
    <property type="entry name" value="ZnF_C2H2"/>
    <property type="match status" value="2"/>
</dbReference>
<proteinExistence type="predicted"/>
<feature type="region of interest" description="Disordered" evidence="4">
    <location>
        <begin position="304"/>
        <end position="351"/>
    </location>
</feature>
<keyword evidence="7" id="KW-1185">Reference proteome</keyword>
<evidence type="ECO:0000313" key="7">
    <source>
        <dbReference type="Proteomes" id="UP000243686"/>
    </source>
</evidence>
<dbReference type="InterPro" id="IPR036236">
    <property type="entry name" value="Znf_C2H2_sf"/>
</dbReference>
<evidence type="ECO:0000313" key="6">
    <source>
        <dbReference type="EMBL" id="OON23382.1"/>
    </source>
</evidence>
<name>A0A1S8X9M7_OPIVI</name>
<dbReference type="Gene3D" id="3.30.160.60">
    <property type="entry name" value="Classic Zinc Finger"/>
    <property type="match status" value="1"/>
</dbReference>
<dbReference type="PANTHER" id="PTHR16516:SF4">
    <property type="entry name" value="C2H2-TYPE DOMAIN-CONTAINING PROTEIN"/>
    <property type="match status" value="1"/>
</dbReference>